<keyword evidence="3" id="KW-1185">Reference proteome</keyword>
<organism evidence="1">
    <name type="scientific">Guillardia theta (strain CCMP2712)</name>
    <name type="common">Cryptophyte</name>
    <dbReference type="NCBI Taxonomy" id="905079"/>
    <lineage>
        <taxon>Eukaryota</taxon>
        <taxon>Cryptophyceae</taxon>
        <taxon>Pyrenomonadales</taxon>
        <taxon>Geminigeraceae</taxon>
        <taxon>Guillardia</taxon>
    </lineage>
</organism>
<evidence type="ECO:0000313" key="3">
    <source>
        <dbReference type="Proteomes" id="UP000011087"/>
    </source>
</evidence>
<dbReference type="KEGG" id="gtt:GUITHDRAFT_122247"/>
<accession>L1I5N9</accession>
<proteinExistence type="predicted"/>
<name>L1I5N9_GUITC</name>
<evidence type="ECO:0000313" key="2">
    <source>
        <dbReference type="EnsemblProtists" id="EKX31556"/>
    </source>
</evidence>
<dbReference type="GeneID" id="17288285"/>
<protein>
    <submittedName>
        <fullName evidence="1 2">Uncharacterized protein</fullName>
    </submittedName>
</protein>
<dbReference type="PaxDb" id="55529-EKX31556"/>
<dbReference type="AlphaFoldDB" id="L1I5N9"/>
<dbReference type="RefSeq" id="XP_005818536.1">
    <property type="nucleotide sequence ID" value="XM_005818479.1"/>
</dbReference>
<dbReference type="Proteomes" id="UP000011087">
    <property type="component" value="Unassembled WGS sequence"/>
</dbReference>
<reference evidence="1 3" key="1">
    <citation type="journal article" date="2012" name="Nature">
        <title>Algal genomes reveal evolutionary mosaicism and the fate of nucleomorphs.</title>
        <authorList>
            <consortium name="DOE Joint Genome Institute"/>
            <person name="Curtis B.A."/>
            <person name="Tanifuji G."/>
            <person name="Burki F."/>
            <person name="Gruber A."/>
            <person name="Irimia M."/>
            <person name="Maruyama S."/>
            <person name="Arias M.C."/>
            <person name="Ball S.G."/>
            <person name="Gile G.H."/>
            <person name="Hirakawa Y."/>
            <person name="Hopkins J.F."/>
            <person name="Kuo A."/>
            <person name="Rensing S.A."/>
            <person name="Schmutz J."/>
            <person name="Symeonidi A."/>
            <person name="Elias M."/>
            <person name="Eveleigh R.J."/>
            <person name="Herman E.K."/>
            <person name="Klute M.J."/>
            <person name="Nakayama T."/>
            <person name="Obornik M."/>
            <person name="Reyes-Prieto A."/>
            <person name="Armbrust E.V."/>
            <person name="Aves S.J."/>
            <person name="Beiko R.G."/>
            <person name="Coutinho P."/>
            <person name="Dacks J.B."/>
            <person name="Durnford D.G."/>
            <person name="Fast N.M."/>
            <person name="Green B.R."/>
            <person name="Grisdale C.J."/>
            <person name="Hempel F."/>
            <person name="Henrissat B."/>
            <person name="Hoppner M.P."/>
            <person name="Ishida K."/>
            <person name="Kim E."/>
            <person name="Koreny L."/>
            <person name="Kroth P.G."/>
            <person name="Liu Y."/>
            <person name="Malik S.B."/>
            <person name="Maier U.G."/>
            <person name="McRose D."/>
            <person name="Mock T."/>
            <person name="Neilson J.A."/>
            <person name="Onodera N.T."/>
            <person name="Poole A.M."/>
            <person name="Pritham E.J."/>
            <person name="Richards T.A."/>
            <person name="Rocap G."/>
            <person name="Roy S.W."/>
            <person name="Sarai C."/>
            <person name="Schaack S."/>
            <person name="Shirato S."/>
            <person name="Slamovits C.H."/>
            <person name="Spencer D.F."/>
            <person name="Suzuki S."/>
            <person name="Worden A.Z."/>
            <person name="Zauner S."/>
            <person name="Barry K."/>
            <person name="Bell C."/>
            <person name="Bharti A.K."/>
            <person name="Crow J.A."/>
            <person name="Grimwood J."/>
            <person name="Kramer R."/>
            <person name="Lindquist E."/>
            <person name="Lucas S."/>
            <person name="Salamov A."/>
            <person name="McFadden G.I."/>
            <person name="Lane C.E."/>
            <person name="Keeling P.J."/>
            <person name="Gray M.W."/>
            <person name="Grigoriev I.V."/>
            <person name="Archibald J.M."/>
        </authorList>
    </citation>
    <scope>NUCLEOTIDE SEQUENCE</scope>
    <source>
        <strain evidence="1 3">CCMP2712</strain>
    </source>
</reference>
<evidence type="ECO:0000313" key="1">
    <source>
        <dbReference type="EMBL" id="EKX31556.1"/>
    </source>
</evidence>
<dbReference type="EMBL" id="JH993262">
    <property type="protein sequence ID" value="EKX31556.1"/>
    <property type="molecule type" value="Genomic_DNA"/>
</dbReference>
<gene>
    <name evidence="1" type="ORF">GUITHDRAFT_122247</name>
</gene>
<dbReference type="EnsemblProtists" id="EKX31556">
    <property type="protein sequence ID" value="EKX31556"/>
    <property type="gene ID" value="GUITHDRAFT_122247"/>
</dbReference>
<sequence>MHRKEDERDKTKINEDLLYLMYKCKGKLQIACAMINQEQVLAAMHFQKMIMMVLKSIWNARRSKRLLNKQGEQMHLYEYIKTFQMVSYRNYEGELSMMIQQGIDAVVTTAISEDTPGITVRLSQVRESNLKAEVEQLLQHQRELEQCIKTSFCSIVEGAMSKTRIGGLLEAFKNNLQDSLVLATSMEFIPPGCYAFNVTVDCDPVRTGTMRALLDDAEREVVAVVDCLSCIEDNYGISSDVLLWIAKCVLTEERDKSELLSHREHWDITTRSVR</sequence>
<reference evidence="2" key="3">
    <citation type="submission" date="2016-03" db="UniProtKB">
        <authorList>
            <consortium name="EnsemblProtists"/>
        </authorList>
    </citation>
    <scope>IDENTIFICATION</scope>
</reference>
<dbReference type="HOGENOM" id="CLU_073987_0_0_1"/>
<reference evidence="3" key="2">
    <citation type="submission" date="2012-11" db="EMBL/GenBank/DDBJ databases">
        <authorList>
            <person name="Kuo A."/>
            <person name="Curtis B.A."/>
            <person name="Tanifuji G."/>
            <person name="Burki F."/>
            <person name="Gruber A."/>
            <person name="Irimia M."/>
            <person name="Maruyama S."/>
            <person name="Arias M.C."/>
            <person name="Ball S.G."/>
            <person name="Gile G.H."/>
            <person name="Hirakawa Y."/>
            <person name="Hopkins J.F."/>
            <person name="Rensing S.A."/>
            <person name="Schmutz J."/>
            <person name="Symeonidi A."/>
            <person name="Elias M."/>
            <person name="Eveleigh R.J."/>
            <person name="Herman E.K."/>
            <person name="Klute M.J."/>
            <person name="Nakayama T."/>
            <person name="Obornik M."/>
            <person name="Reyes-Prieto A."/>
            <person name="Armbrust E.V."/>
            <person name="Aves S.J."/>
            <person name="Beiko R.G."/>
            <person name="Coutinho P."/>
            <person name="Dacks J.B."/>
            <person name="Durnford D.G."/>
            <person name="Fast N.M."/>
            <person name="Green B.R."/>
            <person name="Grisdale C."/>
            <person name="Hempe F."/>
            <person name="Henrissat B."/>
            <person name="Hoppner M.P."/>
            <person name="Ishida K.-I."/>
            <person name="Kim E."/>
            <person name="Koreny L."/>
            <person name="Kroth P.G."/>
            <person name="Liu Y."/>
            <person name="Malik S.-B."/>
            <person name="Maier U.G."/>
            <person name="McRose D."/>
            <person name="Mock T."/>
            <person name="Neilson J.A."/>
            <person name="Onodera N.T."/>
            <person name="Poole A.M."/>
            <person name="Pritham E.J."/>
            <person name="Richards T.A."/>
            <person name="Rocap G."/>
            <person name="Roy S.W."/>
            <person name="Sarai C."/>
            <person name="Schaack S."/>
            <person name="Shirato S."/>
            <person name="Slamovits C.H."/>
            <person name="Spencer D.F."/>
            <person name="Suzuki S."/>
            <person name="Worden A.Z."/>
            <person name="Zauner S."/>
            <person name="Barry K."/>
            <person name="Bell C."/>
            <person name="Bharti A.K."/>
            <person name="Crow J.A."/>
            <person name="Grimwood J."/>
            <person name="Kramer R."/>
            <person name="Lindquist E."/>
            <person name="Lucas S."/>
            <person name="Salamov A."/>
            <person name="McFadden G.I."/>
            <person name="Lane C.E."/>
            <person name="Keeling P.J."/>
            <person name="Gray M.W."/>
            <person name="Grigoriev I.V."/>
            <person name="Archibald J.M."/>
        </authorList>
    </citation>
    <scope>NUCLEOTIDE SEQUENCE</scope>
    <source>
        <strain evidence="3">CCMP2712</strain>
    </source>
</reference>